<feature type="compositionally biased region" description="Polar residues" evidence="1">
    <location>
        <begin position="12"/>
        <end position="24"/>
    </location>
</feature>
<sequence length="124" mass="13261">MEGSGGNGNGNIRGQANFTVASSVHSHEQQGPALKQQNRDVSLAPNPSLKVLKSNQKPVYNAEQWISGLYVPDGSLGETESDGGVGTLYRRKPSPLGAILTQLEPGELELPLAEQKPPPRFRTT</sequence>
<dbReference type="EMBL" id="BSXT01001950">
    <property type="protein sequence ID" value="GMF46219.1"/>
    <property type="molecule type" value="Genomic_DNA"/>
</dbReference>
<organism evidence="2 3">
    <name type="scientific">Phytophthora fragariaefolia</name>
    <dbReference type="NCBI Taxonomy" id="1490495"/>
    <lineage>
        <taxon>Eukaryota</taxon>
        <taxon>Sar</taxon>
        <taxon>Stramenopiles</taxon>
        <taxon>Oomycota</taxon>
        <taxon>Peronosporomycetes</taxon>
        <taxon>Peronosporales</taxon>
        <taxon>Peronosporaceae</taxon>
        <taxon>Phytophthora</taxon>
    </lineage>
</organism>
<evidence type="ECO:0000313" key="3">
    <source>
        <dbReference type="Proteomes" id="UP001165121"/>
    </source>
</evidence>
<name>A0A9W6XUP1_9STRA</name>
<comment type="caution">
    <text evidence="2">The sequence shown here is derived from an EMBL/GenBank/DDBJ whole genome shotgun (WGS) entry which is preliminary data.</text>
</comment>
<evidence type="ECO:0000256" key="1">
    <source>
        <dbReference type="SAM" id="MobiDB-lite"/>
    </source>
</evidence>
<evidence type="ECO:0000313" key="2">
    <source>
        <dbReference type="EMBL" id="GMF46219.1"/>
    </source>
</evidence>
<reference evidence="2" key="1">
    <citation type="submission" date="2023-04" db="EMBL/GenBank/DDBJ databases">
        <title>Phytophthora fragariaefolia NBRC 109709.</title>
        <authorList>
            <person name="Ichikawa N."/>
            <person name="Sato H."/>
            <person name="Tonouchi N."/>
        </authorList>
    </citation>
    <scope>NUCLEOTIDE SEQUENCE</scope>
    <source>
        <strain evidence="2">NBRC 109709</strain>
    </source>
</reference>
<gene>
    <name evidence="2" type="ORF">Pfra01_001691100</name>
</gene>
<feature type="compositionally biased region" description="Gly residues" evidence="1">
    <location>
        <begin position="1"/>
        <end position="11"/>
    </location>
</feature>
<dbReference type="Proteomes" id="UP001165121">
    <property type="component" value="Unassembled WGS sequence"/>
</dbReference>
<protein>
    <submittedName>
        <fullName evidence="2">Unnamed protein product</fullName>
    </submittedName>
</protein>
<proteinExistence type="predicted"/>
<dbReference type="OrthoDB" id="119550at2759"/>
<feature type="region of interest" description="Disordered" evidence="1">
    <location>
        <begin position="1"/>
        <end position="49"/>
    </location>
</feature>
<keyword evidence="3" id="KW-1185">Reference proteome</keyword>
<dbReference type="AlphaFoldDB" id="A0A9W6XUP1"/>
<accession>A0A9W6XUP1</accession>